<dbReference type="KEGG" id="mpsy:CEK71_15915"/>
<dbReference type="OrthoDB" id="838646at2"/>
<dbReference type="SUPFAM" id="SSF55961">
    <property type="entry name" value="Bet v1-like"/>
    <property type="match status" value="1"/>
</dbReference>
<protein>
    <submittedName>
        <fullName evidence="1">Polyketide cyclase/dehydrase</fullName>
    </submittedName>
</protein>
<gene>
    <name evidence="1" type="ORF">CEK71_15915</name>
</gene>
<dbReference type="Proteomes" id="UP000197019">
    <property type="component" value="Chromosome"/>
</dbReference>
<name>A0A1Z4C1M2_9GAMM</name>
<dbReference type="AlphaFoldDB" id="A0A1Z4C1M2"/>
<proteinExistence type="predicted"/>
<dbReference type="RefSeq" id="WP_088620299.1">
    <property type="nucleotide sequence ID" value="NZ_CP022129.1"/>
</dbReference>
<dbReference type="InterPro" id="IPR023393">
    <property type="entry name" value="START-like_dom_sf"/>
</dbReference>
<dbReference type="InterPro" id="IPR019587">
    <property type="entry name" value="Polyketide_cyclase/dehydratase"/>
</dbReference>
<dbReference type="Pfam" id="PF10604">
    <property type="entry name" value="Polyketide_cyc2"/>
    <property type="match status" value="1"/>
</dbReference>
<dbReference type="Gene3D" id="3.30.530.20">
    <property type="match status" value="1"/>
</dbReference>
<evidence type="ECO:0000313" key="1">
    <source>
        <dbReference type="EMBL" id="ASF47427.1"/>
    </source>
</evidence>
<dbReference type="EMBL" id="CP022129">
    <property type="protein sequence ID" value="ASF47427.1"/>
    <property type="molecule type" value="Genomic_DNA"/>
</dbReference>
<organism evidence="1 2">
    <name type="scientific">Methylovulum psychrotolerans</name>
    <dbReference type="NCBI Taxonomy" id="1704499"/>
    <lineage>
        <taxon>Bacteria</taxon>
        <taxon>Pseudomonadati</taxon>
        <taxon>Pseudomonadota</taxon>
        <taxon>Gammaproteobacteria</taxon>
        <taxon>Methylococcales</taxon>
        <taxon>Methylococcaceae</taxon>
        <taxon>Methylovulum</taxon>
    </lineage>
</organism>
<accession>A0A1Z4C1M2</accession>
<evidence type="ECO:0000313" key="2">
    <source>
        <dbReference type="Proteomes" id="UP000197019"/>
    </source>
</evidence>
<reference evidence="1 2" key="1">
    <citation type="submission" date="2017-06" db="EMBL/GenBank/DDBJ databases">
        <title>Genome Sequencing of the methanotroph Methylovulum psychrotolerants str. HV10-M2 isolated from a high-altitude environment.</title>
        <authorList>
            <person name="Mateos-Rivera A."/>
        </authorList>
    </citation>
    <scope>NUCLEOTIDE SEQUENCE [LARGE SCALE GENOMIC DNA]</scope>
    <source>
        <strain evidence="1 2">HV10_M2</strain>
    </source>
</reference>
<keyword evidence="2" id="KW-1185">Reference proteome</keyword>
<sequence length="145" mass="15837">MLTNIDGNAPVTCSKSLLINATPAQVWAVLTAINQWPDWQSGIKQARLNGPLQAGSTFVWQTGGATIRSTLHTVEPYSQLGWTGKTMGLYAIHNWHLEAVGDQTQVAVEESMAGLLASVFKKTFNKTLADGMQHWLAQLKQACEQ</sequence>